<dbReference type="InterPro" id="IPR013785">
    <property type="entry name" value="Aldolase_TIM"/>
</dbReference>
<name>A0ABV3FGJ4_9NOCA</name>
<evidence type="ECO:0000313" key="6">
    <source>
        <dbReference type="Proteomes" id="UP001551658"/>
    </source>
</evidence>
<accession>A0ABV3FGJ4</accession>
<evidence type="ECO:0000256" key="2">
    <source>
        <dbReference type="ARBA" id="ARBA00023002"/>
    </source>
</evidence>
<dbReference type="Gene3D" id="3.20.20.70">
    <property type="entry name" value="Aldolase class I"/>
    <property type="match status" value="1"/>
</dbReference>
<evidence type="ECO:0000256" key="3">
    <source>
        <dbReference type="SAM" id="MobiDB-lite"/>
    </source>
</evidence>
<keyword evidence="2" id="KW-0560">Oxidoreductase</keyword>
<keyword evidence="1" id="KW-0285">Flavoprotein</keyword>
<protein>
    <submittedName>
        <fullName evidence="5">NADH:flavin oxidoreductase</fullName>
    </submittedName>
</protein>
<dbReference type="InterPro" id="IPR001155">
    <property type="entry name" value="OxRdtase_FMN_N"/>
</dbReference>
<dbReference type="CDD" id="cd02803">
    <property type="entry name" value="OYE_like_FMN_family"/>
    <property type="match status" value="1"/>
</dbReference>
<feature type="compositionally biased region" description="Polar residues" evidence="3">
    <location>
        <begin position="117"/>
        <end position="136"/>
    </location>
</feature>
<feature type="region of interest" description="Disordered" evidence="3">
    <location>
        <begin position="114"/>
        <end position="137"/>
    </location>
</feature>
<sequence length="410" mass="44136">MTVSPVPAATGPDPLAPADLGPVRLRNRVIKSATFEGVTTDAMVTDALIDFHVAVGAGGAGMTTVAYLAVSPEGRTERDQIYWRPEALPGLRRLTDSVHATGAAISAQIGHAGPVANSRSNGLPSLAPSTRPNPLSMSLDRAASESDIRRIIHDHARATQYAIEVGFDAVEVHLGHNYLASSFLSPKLNRRKDCWGGPLHRRAEFARRILQAVGEAADGRIAILAKMNMADGVPGGLWLDESLAFAQMLERDGHVHALELTGGSSLLNPMYLFRGDVPIREMAETQSGLVKLGMKMFGHLVFSHYPYEPLYFRDYARQFRDAVNLPLVLLGGITDLAGMNAAMDDGFEFVAMARALLREPDLINRIRAESATKSLCIHCNLCAASIFTGTRCPLVSTGSRMATATGIRPS</sequence>
<dbReference type="PANTHER" id="PTHR43656:SF2">
    <property type="entry name" value="BINDING OXIDOREDUCTASE, PUTATIVE (AFU_ORTHOLOGUE AFUA_2G08260)-RELATED"/>
    <property type="match status" value="1"/>
</dbReference>
<dbReference type="Pfam" id="PF00724">
    <property type="entry name" value="Oxidored_FMN"/>
    <property type="match status" value="1"/>
</dbReference>
<dbReference type="EMBL" id="JBFAIH010000022">
    <property type="protein sequence ID" value="MEV0366836.1"/>
    <property type="molecule type" value="Genomic_DNA"/>
</dbReference>
<dbReference type="InterPro" id="IPR051799">
    <property type="entry name" value="NADH_flavin_oxidoreductase"/>
</dbReference>
<dbReference type="SUPFAM" id="SSF51395">
    <property type="entry name" value="FMN-linked oxidoreductases"/>
    <property type="match status" value="1"/>
</dbReference>
<evidence type="ECO:0000259" key="4">
    <source>
        <dbReference type="Pfam" id="PF00724"/>
    </source>
</evidence>
<comment type="caution">
    <text evidence="5">The sequence shown here is derived from an EMBL/GenBank/DDBJ whole genome shotgun (WGS) entry which is preliminary data.</text>
</comment>
<dbReference type="Proteomes" id="UP001551658">
    <property type="component" value="Unassembled WGS sequence"/>
</dbReference>
<dbReference type="PANTHER" id="PTHR43656">
    <property type="entry name" value="BINDING OXIDOREDUCTASE, PUTATIVE (AFU_ORTHOLOGUE AFUA_2G08260)-RELATED"/>
    <property type="match status" value="1"/>
</dbReference>
<reference evidence="5 6" key="1">
    <citation type="submission" date="2024-06" db="EMBL/GenBank/DDBJ databases">
        <title>The Natural Products Discovery Center: Release of the First 8490 Sequenced Strains for Exploring Actinobacteria Biosynthetic Diversity.</title>
        <authorList>
            <person name="Kalkreuter E."/>
            <person name="Kautsar S.A."/>
            <person name="Yang D."/>
            <person name="Bader C.D."/>
            <person name="Teijaro C.N."/>
            <person name="Fluegel L."/>
            <person name="Davis C.M."/>
            <person name="Simpson J.R."/>
            <person name="Lauterbach L."/>
            <person name="Steele A.D."/>
            <person name="Gui C."/>
            <person name="Meng S."/>
            <person name="Li G."/>
            <person name="Viehrig K."/>
            <person name="Ye F."/>
            <person name="Su P."/>
            <person name="Kiefer A.F."/>
            <person name="Nichols A."/>
            <person name="Cepeda A.J."/>
            <person name="Yan W."/>
            <person name="Fan B."/>
            <person name="Jiang Y."/>
            <person name="Adhikari A."/>
            <person name="Zheng C.-J."/>
            <person name="Schuster L."/>
            <person name="Cowan T.M."/>
            <person name="Smanski M.J."/>
            <person name="Chevrette M.G."/>
            <person name="De Carvalho L.P.S."/>
            <person name="Shen B."/>
        </authorList>
    </citation>
    <scope>NUCLEOTIDE SEQUENCE [LARGE SCALE GENOMIC DNA]</scope>
    <source>
        <strain evidence="5 6">NPDC050671</strain>
    </source>
</reference>
<evidence type="ECO:0000313" key="5">
    <source>
        <dbReference type="EMBL" id="MEV0366836.1"/>
    </source>
</evidence>
<keyword evidence="6" id="KW-1185">Reference proteome</keyword>
<gene>
    <name evidence="5" type="ORF">AB0H72_29495</name>
</gene>
<feature type="domain" description="NADH:flavin oxidoreductase/NADH oxidase N-terminal" evidence="4">
    <location>
        <begin position="16"/>
        <end position="242"/>
    </location>
</feature>
<dbReference type="RefSeq" id="WP_357985486.1">
    <property type="nucleotide sequence ID" value="NZ_JBFAIH010000022.1"/>
</dbReference>
<organism evidence="5 6">
    <name type="scientific">Nocardia fusca</name>
    <dbReference type="NCBI Taxonomy" id="941183"/>
    <lineage>
        <taxon>Bacteria</taxon>
        <taxon>Bacillati</taxon>
        <taxon>Actinomycetota</taxon>
        <taxon>Actinomycetes</taxon>
        <taxon>Mycobacteriales</taxon>
        <taxon>Nocardiaceae</taxon>
        <taxon>Nocardia</taxon>
    </lineage>
</organism>
<proteinExistence type="predicted"/>
<evidence type="ECO:0000256" key="1">
    <source>
        <dbReference type="ARBA" id="ARBA00022630"/>
    </source>
</evidence>